<dbReference type="EMBL" id="OZ035823">
    <property type="protein sequence ID" value="CAL1569089.1"/>
    <property type="molecule type" value="Genomic_DNA"/>
</dbReference>
<feature type="compositionally biased region" description="Pro residues" evidence="1">
    <location>
        <begin position="14"/>
        <end position="26"/>
    </location>
</feature>
<evidence type="ECO:0000256" key="1">
    <source>
        <dbReference type="SAM" id="MobiDB-lite"/>
    </source>
</evidence>
<evidence type="ECO:0000313" key="2">
    <source>
        <dbReference type="EMBL" id="CAL1569089.1"/>
    </source>
</evidence>
<dbReference type="AlphaFoldDB" id="A0AAV2J1S2"/>
<reference evidence="2 3" key="1">
    <citation type="submission" date="2024-04" db="EMBL/GenBank/DDBJ databases">
        <authorList>
            <person name="Waldvogel A.-M."/>
            <person name="Schoenle A."/>
        </authorList>
    </citation>
    <scope>NUCLEOTIDE SEQUENCE [LARGE SCALE GENOMIC DNA]</scope>
</reference>
<organism evidence="2 3">
    <name type="scientific">Knipowitschia caucasica</name>
    <name type="common">Caucasian dwarf goby</name>
    <name type="synonym">Pomatoschistus caucasicus</name>
    <dbReference type="NCBI Taxonomy" id="637954"/>
    <lineage>
        <taxon>Eukaryota</taxon>
        <taxon>Metazoa</taxon>
        <taxon>Chordata</taxon>
        <taxon>Craniata</taxon>
        <taxon>Vertebrata</taxon>
        <taxon>Euteleostomi</taxon>
        <taxon>Actinopterygii</taxon>
        <taxon>Neopterygii</taxon>
        <taxon>Teleostei</taxon>
        <taxon>Neoteleostei</taxon>
        <taxon>Acanthomorphata</taxon>
        <taxon>Gobiaria</taxon>
        <taxon>Gobiiformes</taxon>
        <taxon>Gobioidei</taxon>
        <taxon>Gobiidae</taxon>
        <taxon>Gobiinae</taxon>
        <taxon>Knipowitschia</taxon>
    </lineage>
</organism>
<gene>
    <name evidence="2" type="ORF">KC01_LOCUS1583</name>
</gene>
<accession>A0AAV2J1S2</accession>
<name>A0AAV2J1S2_KNICA</name>
<feature type="compositionally biased region" description="Basic and acidic residues" evidence="1">
    <location>
        <begin position="1"/>
        <end position="12"/>
    </location>
</feature>
<proteinExistence type="predicted"/>
<keyword evidence="3" id="KW-1185">Reference proteome</keyword>
<dbReference type="Proteomes" id="UP001497482">
    <property type="component" value="Chromosome 1"/>
</dbReference>
<protein>
    <submittedName>
        <fullName evidence="2">Uncharacterized protein</fullName>
    </submittedName>
</protein>
<evidence type="ECO:0000313" key="3">
    <source>
        <dbReference type="Proteomes" id="UP001497482"/>
    </source>
</evidence>
<feature type="region of interest" description="Disordered" evidence="1">
    <location>
        <begin position="1"/>
        <end position="38"/>
    </location>
</feature>
<sequence>MLHKPGRAERLRPPLLPTHAPAPGPPRGRWRSAFPGLNPWKRRVSGERGAGLFSASPPPATSPSLLRGHGLEVADTNTAVCRISTVSHALEPRSRAIPEQSWIVHSSQ</sequence>